<accession>A0A345Y6Q6</accession>
<reference evidence="2 3" key="1">
    <citation type="submission" date="2018-07" db="EMBL/GenBank/DDBJ databases">
        <title>Crenobacter cavernae sp. nov., isolated from a karst cave.</title>
        <authorList>
            <person name="Zhu H."/>
        </authorList>
    </citation>
    <scope>NUCLEOTIDE SEQUENCE [LARGE SCALE GENOMIC DNA]</scope>
    <source>
        <strain evidence="2 3">K1W11S-77</strain>
    </source>
</reference>
<dbReference type="AlphaFoldDB" id="A0A345Y6Q6"/>
<protein>
    <submittedName>
        <fullName evidence="2">Uncharacterized protein</fullName>
    </submittedName>
</protein>
<dbReference type="RefSeq" id="WP_115433540.1">
    <property type="nucleotide sequence ID" value="NZ_CP031337.1"/>
</dbReference>
<dbReference type="Proteomes" id="UP000254537">
    <property type="component" value="Chromosome"/>
</dbReference>
<proteinExistence type="predicted"/>
<dbReference type="EMBL" id="CP031337">
    <property type="protein sequence ID" value="AXK39608.1"/>
    <property type="molecule type" value="Genomic_DNA"/>
</dbReference>
<evidence type="ECO:0000313" key="3">
    <source>
        <dbReference type="Proteomes" id="UP000254537"/>
    </source>
</evidence>
<dbReference type="KEGG" id="ccah:DWG20_09220"/>
<evidence type="ECO:0000313" key="2">
    <source>
        <dbReference type="EMBL" id="AXK39608.1"/>
    </source>
</evidence>
<name>A0A345Y6Q6_9NEIS</name>
<organism evidence="2 3">
    <name type="scientific">Crenobacter cavernae</name>
    <dbReference type="NCBI Taxonomy" id="2290923"/>
    <lineage>
        <taxon>Bacteria</taxon>
        <taxon>Pseudomonadati</taxon>
        <taxon>Pseudomonadota</taxon>
        <taxon>Betaproteobacteria</taxon>
        <taxon>Neisseriales</taxon>
        <taxon>Neisseriaceae</taxon>
        <taxon>Crenobacter</taxon>
    </lineage>
</organism>
<feature type="compositionally biased region" description="Pro residues" evidence="1">
    <location>
        <begin position="90"/>
        <end position="99"/>
    </location>
</feature>
<sequence>MVTLIFLLASLVVLWQALTVVNTMSRCTTFKVRLAYCALAAGAFGNVCSLLAGIAPSLADAAFVLGACGVMLANQRNACDIPPRGQTPPRRSPPPTVTN</sequence>
<feature type="region of interest" description="Disordered" evidence="1">
    <location>
        <begin position="80"/>
        <end position="99"/>
    </location>
</feature>
<evidence type="ECO:0000256" key="1">
    <source>
        <dbReference type="SAM" id="MobiDB-lite"/>
    </source>
</evidence>
<gene>
    <name evidence="2" type="ORF">DWG20_09220</name>
</gene>